<protein>
    <submittedName>
        <fullName evidence="1">Uncharacterized protein</fullName>
    </submittedName>
</protein>
<sequence>MSSSAFVALVSSFEGLVSPSFRSSCFGFLMHSQFIFQSNMKAITSATNTYTHIPAGMAVESELSCGGEVATKVFWSAFNCDGWGPTN</sequence>
<reference evidence="1 2" key="1">
    <citation type="submission" date="2017-11" db="EMBL/GenBank/DDBJ databases">
        <title>De-novo sequencing of pomegranate (Punica granatum L.) genome.</title>
        <authorList>
            <person name="Akparov Z."/>
            <person name="Amiraslanov A."/>
            <person name="Hajiyeva S."/>
            <person name="Abbasov M."/>
            <person name="Kaur K."/>
            <person name="Hamwieh A."/>
            <person name="Solovyev V."/>
            <person name="Salamov A."/>
            <person name="Braich B."/>
            <person name="Kosarev P."/>
            <person name="Mahmoud A."/>
            <person name="Hajiyev E."/>
            <person name="Babayeva S."/>
            <person name="Izzatullayeva V."/>
            <person name="Mammadov A."/>
            <person name="Mammadov A."/>
            <person name="Sharifova S."/>
            <person name="Ojaghi J."/>
            <person name="Eynullazada K."/>
            <person name="Bayramov B."/>
            <person name="Abdulazimova A."/>
            <person name="Shahmuradov I."/>
        </authorList>
    </citation>
    <scope>NUCLEOTIDE SEQUENCE [LARGE SCALE GENOMIC DNA]</scope>
    <source>
        <strain evidence="2">cv. AG2017</strain>
        <tissue evidence="1">Leaf</tissue>
    </source>
</reference>
<evidence type="ECO:0000313" key="2">
    <source>
        <dbReference type="Proteomes" id="UP000233551"/>
    </source>
</evidence>
<proteinExistence type="predicted"/>
<keyword evidence="2" id="KW-1185">Reference proteome</keyword>
<dbReference type="Proteomes" id="UP000233551">
    <property type="component" value="Unassembled WGS sequence"/>
</dbReference>
<dbReference type="EMBL" id="PGOL01000932">
    <property type="protein sequence ID" value="PKI62765.1"/>
    <property type="molecule type" value="Genomic_DNA"/>
</dbReference>
<gene>
    <name evidence="1" type="ORF">CRG98_016864</name>
</gene>
<accession>A0A2I0K2J2</accession>
<dbReference type="AlphaFoldDB" id="A0A2I0K2J2"/>
<name>A0A2I0K2J2_PUNGR</name>
<comment type="caution">
    <text evidence="1">The sequence shown here is derived from an EMBL/GenBank/DDBJ whole genome shotgun (WGS) entry which is preliminary data.</text>
</comment>
<evidence type="ECO:0000313" key="1">
    <source>
        <dbReference type="EMBL" id="PKI62765.1"/>
    </source>
</evidence>
<organism evidence="1 2">
    <name type="scientific">Punica granatum</name>
    <name type="common">Pomegranate</name>
    <dbReference type="NCBI Taxonomy" id="22663"/>
    <lineage>
        <taxon>Eukaryota</taxon>
        <taxon>Viridiplantae</taxon>
        <taxon>Streptophyta</taxon>
        <taxon>Embryophyta</taxon>
        <taxon>Tracheophyta</taxon>
        <taxon>Spermatophyta</taxon>
        <taxon>Magnoliopsida</taxon>
        <taxon>eudicotyledons</taxon>
        <taxon>Gunneridae</taxon>
        <taxon>Pentapetalae</taxon>
        <taxon>rosids</taxon>
        <taxon>malvids</taxon>
        <taxon>Myrtales</taxon>
        <taxon>Lythraceae</taxon>
        <taxon>Punica</taxon>
    </lineage>
</organism>